<proteinExistence type="inferred from homology"/>
<feature type="region of interest" description="Disordered" evidence="9">
    <location>
        <begin position="274"/>
        <end position="315"/>
    </location>
</feature>
<dbReference type="GO" id="GO:0000122">
    <property type="term" value="P:negative regulation of transcription by RNA polymerase II"/>
    <property type="evidence" value="ECO:0007669"/>
    <property type="project" value="TreeGrafter"/>
</dbReference>
<keyword evidence="3" id="KW-0217">Developmental protein</keyword>
<accession>A0A7R8ZGW3</accession>
<organism evidence="10">
    <name type="scientific">Cyprideis torosa</name>
    <dbReference type="NCBI Taxonomy" id="163714"/>
    <lineage>
        <taxon>Eukaryota</taxon>
        <taxon>Metazoa</taxon>
        <taxon>Ecdysozoa</taxon>
        <taxon>Arthropoda</taxon>
        <taxon>Crustacea</taxon>
        <taxon>Oligostraca</taxon>
        <taxon>Ostracoda</taxon>
        <taxon>Podocopa</taxon>
        <taxon>Podocopida</taxon>
        <taxon>Cytherocopina</taxon>
        <taxon>Cytheroidea</taxon>
        <taxon>Cytherideidae</taxon>
        <taxon>Cyprideis</taxon>
    </lineage>
</organism>
<dbReference type="GO" id="GO:0000978">
    <property type="term" value="F:RNA polymerase II cis-regulatory region sequence-specific DNA binding"/>
    <property type="evidence" value="ECO:0007669"/>
    <property type="project" value="TreeGrafter"/>
</dbReference>
<evidence type="ECO:0000256" key="7">
    <source>
        <dbReference type="PROSITE-ProRule" id="PRU00108"/>
    </source>
</evidence>
<dbReference type="OrthoDB" id="6159439at2759"/>
<evidence type="ECO:0000256" key="6">
    <source>
        <dbReference type="ARBA" id="ARBA00023242"/>
    </source>
</evidence>
<sequence length="315" mass="34289">MSGDPVPPVASGIPSSLLTTSSANFFASTRVLSSSGSTSRSPNPFLFPSTSSFLPHEPKRYPDPTDLFTSLAASSSTTSASSTASSSTLVTPSTTSPPSADPLATLTSCAQATLSSIPDIPRYPWMSLSGPNGCPRRRGRQTYTRFQTLELEKEFHFNHYLTRRRRIEIAHALCLSERQVKIWFQNRRMKLKKEIRAVREINEQARREREEQSARIQHHHRLSSEGTAGGGLDRGGASATPSGVSRTLEAQSALPFAPFLLQSTAAQLMGSVCQPPAAEEDGRREDRSTPPSSNMAAPSQHSASNLFKLAYGRRL</sequence>
<keyword evidence="5 7" id="KW-0371">Homeobox</keyword>
<protein>
    <submittedName>
        <fullName evidence="10">Uncharacterized protein</fullName>
    </submittedName>
</protein>
<evidence type="ECO:0000256" key="1">
    <source>
        <dbReference type="ARBA" id="ARBA00004123"/>
    </source>
</evidence>
<dbReference type="PANTHER" id="PTHR45659">
    <property type="entry name" value="HOMEOBOX PROTEIN HOX"/>
    <property type="match status" value="1"/>
</dbReference>
<dbReference type="PROSITE" id="PS00027">
    <property type="entry name" value="HOMEOBOX_1"/>
    <property type="match status" value="1"/>
</dbReference>
<comment type="similarity">
    <text evidence="2">Belongs to the Antp homeobox family.</text>
</comment>
<keyword evidence="6 7" id="KW-0539">Nucleus</keyword>
<evidence type="ECO:0000256" key="5">
    <source>
        <dbReference type="ARBA" id="ARBA00023155"/>
    </source>
</evidence>
<evidence type="ECO:0000256" key="2">
    <source>
        <dbReference type="ARBA" id="ARBA00009107"/>
    </source>
</evidence>
<dbReference type="InterPro" id="IPR017970">
    <property type="entry name" value="Homeobox_CS"/>
</dbReference>
<dbReference type="Gene3D" id="1.10.10.60">
    <property type="entry name" value="Homeodomain-like"/>
    <property type="match status" value="1"/>
</dbReference>
<evidence type="ECO:0000256" key="3">
    <source>
        <dbReference type="ARBA" id="ARBA00022473"/>
    </source>
</evidence>
<dbReference type="InterPro" id="IPR022132">
    <property type="entry name" value="Abdominal-A"/>
</dbReference>
<dbReference type="SMART" id="SM00389">
    <property type="entry name" value="HOX"/>
    <property type="match status" value="1"/>
</dbReference>
<feature type="DNA-binding region" description="Homeobox" evidence="7">
    <location>
        <begin position="136"/>
        <end position="195"/>
    </location>
</feature>
<feature type="region of interest" description="Disordered" evidence="9">
    <location>
        <begin position="206"/>
        <end position="246"/>
    </location>
</feature>
<feature type="region of interest" description="Disordered" evidence="9">
    <location>
        <begin position="33"/>
        <end position="103"/>
    </location>
</feature>
<dbReference type="InterPro" id="IPR001356">
    <property type="entry name" value="HD"/>
</dbReference>
<dbReference type="SUPFAM" id="SSF46689">
    <property type="entry name" value="Homeodomain-like"/>
    <property type="match status" value="1"/>
</dbReference>
<dbReference type="InterPro" id="IPR050296">
    <property type="entry name" value="Antp_homeobox"/>
</dbReference>
<feature type="compositionally biased region" description="Polar residues" evidence="9">
    <location>
        <begin position="289"/>
        <end position="305"/>
    </location>
</feature>
<dbReference type="GO" id="GO:0005634">
    <property type="term" value="C:nucleus"/>
    <property type="evidence" value="ECO:0007669"/>
    <property type="project" value="UniProtKB-SubCell"/>
</dbReference>
<dbReference type="Pfam" id="PF00046">
    <property type="entry name" value="Homeodomain"/>
    <property type="match status" value="1"/>
</dbReference>
<dbReference type="GO" id="GO:0000981">
    <property type="term" value="F:DNA-binding transcription factor activity, RNA polymerase II-specific"/>
    <property type="evidence" value="ECO:0007669"/>
    <property type="project" value="InterPro"/>
</dbReference>
<dbReference type="InterPro" id="IPR009057">
    <property type="entry name" value="Homeodomain-like_sf"/>
</dbReference>
<dbReference type="PANTHER" id="PTHR45659:SF4">
    <property type="entry name" value="HOMEOBOX PROTEIN ABDOMINAL-A"/>
    <property type="match status" value="1"/>
</dbReference>
<dbReference type="InterPro" id="IPR020479">
    <property type="entry name" value="HD_metazoa"/>
</dbReference>
<dbReference type="CDD" id="cd00086">
    <property type="entry name" value="homeodomain"/>
    <property type="match status" value="1"/>
</dbReference>
<feature type="compositionally biased region" description="Low complexity" evidence="9">
    <location>
        <begin position="69"/>
        <end position="103"/>
    </location>
</feature>
<dbReference type="PROSITE" id="PS50071">
    <property type="entry name" value="HOMEOBOX_2"/>
    <property type="match status" value="1"/>
</dbReference>
<dbReference type="PRINTS" id="PR00024">
    <property type="entry name" value="HOMEOBOX"/>
</dbReference>
<dbReference type="Pfam" id="PF12407">
    <property type="entry name" value="Abdominal-A"/>
    <property type="match status" value="1"/>
</dbReference>
<dbReference type="GO" id="GO:0009952">
    <property type="term" value="P:anterior/posterior pattern specification"/>
    <property type="evidence" value="ECO:0007669"/>
    <property type="project" value="TreeGrafter"/>
</dbReference>
<gene>
    <name evidence="10" type="ORF">CTOB1V02_LOCUS1195</name>
</gene>
<evidence type="ECO:0000313" key="10">
    <source>
        <dbReference type="EMBL" id="CAD7223205.1"/>
    </source>
</evidence>
<name>A0A7R8ZGW3_9CRUS</name>
<evidence type="ECO:0000256" key="8">
    <source>
        <dbReference type="RuleBase" id="RU000682"/>
    </source>
</evidence>
<dbReference type="AlphaFoldDB" id="A0A7R8ZGW3"/>
<evidence type="ECO:0000256" key="4">
    <source>
        <dbReference type="ARBA" id="ARBA00023125"/>
    </source>
</evidence>
<evidence type="ECO:0000256" key="9">
    <source>
        <dbReference type="SAM" id="MobiDB-lite"/>
    </source>
</evidence>
<dbReference type="EMBL" id="OB660167">
    <property type="protein sequence ID" value="CAD7223205.1"/>
    <property type="molecule type" value="Genomic_DNA"/>
</dbReference>
<comment type="subcellular location">
    <subcellularLocation>
        <location evidence="1 7 8">Nucleus</location>
    </subcellularLocation>
</comment>
<reference evidence="10" key="1">
    <citation type="submission" date="2020-11" db="EMBL/GenBank/DDBJ databases">
        <authorList>
            <person name="Tran Van P."/>
        </authorList>
    </citation>
    <scope>NUCLEOTIDE SEQUENCE</scope>
</reference>
<keyword evidence="4 7" id="KW-0238">DNA-binding</keyword>
<dbReference type="FunFam" id="1.10.10.60:FF:000193">
    <property type="entry name" value="Ultrabithorax, isoform C"/>
    <property type="match status" value="1"/>
</dbReference>